<name>A0AAN9P6G9_CROPI</name>
<reference evidence="1 2" key="1">
    <citation type="submission" date="2024-01" db="EMBL/GenBank/DDBJ databases">
        <title>The genomes of 5 underutilized Papilionoideae crops provide insights into root nodulation and disease resistanc.</title>
        <authorList>
            <person name="Yuan L."/>
        </authorList>
    </citation>
    <scope>NUCLEOTIDE SEQUENCE [LARGE SCALE GENOMIC DNA]</scope>
    <source>
        <strain evidence="1">ZHUSHIDOU_FW_LH</strain>
        <tissue evidence="1">Leaf</tissue>
    </source>
</reference>
<protein>
    <submittedName>
        <fullName evidence="1">Uncharacterized protein</fullName>
    </submittedName>
</protein>
<comment type="caution">
    <text evidence="1">The sequence shown here is derived from an EMBL/GenBank/DDBJ whole genome shotgun (WGS) entry which is preliminary data.</text>
</comment>
<accession>A0AAN9P6G9</accession>
<dbReference type="EMBL" id="JAYWIO010000001">
    <property type="protein sequence ID" value="KAK7287120.1"/>
    <property type="molecule type" value="Genomic_DNA"/>
</dbReference>
<dbReference type="Proteomes" id="UP001372338">
    <property type="component" value="Unassembled WGS sequence"/>
</dbReference>
<evidence type="ECO:0000313" key="1">
    <source>
        <dbReference type="EMBL" id="KAK7287120.1"/>
    </source>
</evidence>
<dbReference type="AlphaFoldDB" id="A0AAN9P6G9"/>
<keyword evidence="2" id="KW-1185">Reference proteome</keyword>
<proteinExistence type="predicted"/>
<evidence type="ECO:0000313" key="2">
    <source>
        <dbReference type="Proteomes" id="UP001372338"/>
    </source>
</evidence>
<organism evidence="1 2">
    <name type="scientific">Crotalaria pallida</name>
    <name type="common">Smooth rattlebox</name>
    <name type="synonym">Crotalaria striata</name>
    <dbReference type="NCBI Taxonomy" id="3830"/>
    <lineage>
        <taxon>Eukaryota</taxon>
        <taxon>Viridiplantae</taxon>
        <taxon>Streptophyta</taxon>
        <taxon>Embryophyta</taxon>
        <taxon>Tracheophyta</taxon>
        <taxon>Spermatophyta</taxon>
        <taxon>Magnoliopsida</taxon>
        <taxon>eudicotyledons</taxon>
        <taxon>Gunneridae</taxon>
        <taxon>Pentapetalae</taxon>
        <taxon>rosids</taxon>
        <taxon>fabids</taxon>
        <taxon>Fabales</taxon>
        <taxon>Fabaceae</taxon>
        <taxon>Papilionoideae</taxon>
        <taxon>50 kb inversion clade</taxon>
        <taxon>genistoids sensu lato</taxon>
        <taxon>core genistoids</taxon>
        <taxon>Crotalarieae</taxon>
        <taxon>Crotalaria</taxon>
    </lineage>
</organism>
<sequence>MYCIKVMEEATMGRIKLINSQNRGAKNQESEVNEGSLSLDSKERWRREYQMEMGGEEDDDDMAVDNEITTGQMTMNVEDGDHVENNEEMTKKI</sequence>
<gene>
    <name evidence="1" type="ORF">RIF29_00179</name>
</gene>